<dbReference type="AlphaFoldDB" id="A0A1T4LJK5"/>
<proteinExistence type="predicted"/>
<evidence type="ECO:0000256" key="1">
    <source>
        <dbReference type="SAM" id="Coils"/>
    </source>
</evidence>
<sequence>MREQHQNVHLNRIIWIAGIAIVALLVLVPTFLLLQSNKGTLGKDNNNATALQLTTNTSNSLVSGTGWLIQVSEKLANDITLNDARDLLSQAMKKAEEILSQTKLKDDLRKSLTEKLTLLQNEWDKMDFQKTQQSTDELSKVITEAMAFLKENEEREKLFETTRKLIEEANPLIANEFIRVEDKVKLTSMVTDANNMIQKNELKPTEVEKSNTELSKLVTLVKEYITQKEKEKKESDTKQTLLIQTQSLIADAKRLGQNNELTDDEIKKLTETLNNAERIAREANAKNEDIEKFNKEFSQLLDQIKASVAKREKEKQTTTSSSTTNSTPR</sequence>
<evidence type="ECO:0000313" key="4">
    <source>
        <dbReference type="EMBL" id="SJZ54811.1"/>
    </source>
</evidence>
<keyword evidence="5" id="KW-1185">Reference proteome</keyword>
<protein>
    <submittedName>
        <fullName evidence="4">Uncharacterized protein</fullName>
    </submittedName>
</protein>
<accession>A0A1T4LJK5</accession>
<name>A0A1T4LJK5_9ENTE</name>
<evidence type="ECO:0000256" key="2">
    <source>
        <dbReference type="SAM" id="MobiDB-lite"/>
    </source>
</evidence>
<keyword evidence="3" id="KW-1133">Transmembrane helix</keyword>
<feature type="compositionally biased region" description="Low complexity" evidence="2">
    <location>
        <begin position="317"/>
        <end position="329"/>
    </location>
</feature>
<evidence type="ECO:0000313" key="5">
    <source>
        <dbReference type="Proteomes" id="UP000190328"/>
    </source>
</evidence>
<keyword evidence="3" id="KW-0812">Transmembrane</keyword>
<feature type="region of interest" description="Disordered" evidence="2">
    <location>
        <begin position="308"/>
        <end position="329"/>
    </location>
</feature>
<keyword evidence="3" id="KW-0472">Membrane</keyword>
<dbReference type="RefSeq" id="WP_078806644.1">
    <property type="nucleotide sequence ID" value="NZ_FUXI01000006.1"/>
</dbReference>
<keyword evidence="1" id="KW-0175">Coiled coil</keyword>
<evidence type="ECO:0000256" key="3">
    <source>
        <dbReference type="SAM" id="Phobius"/>
    </source>
</evidence>
<dbReference type="Proteomes" id="UP000190328">
    <property type="component" value="Unassembled WGS sequence"/>
</dbReference>
<feature type="coiled-coil region" evidence="1">
    <location>
        <begin position="252"/>
        <end position="303"/>
    </location>
</feature>
<reference evidence="4 5" key="1">
    <citation type="submission" date="2017-02" db="EMBL/GenBank/DDBJ databases">
        <authorList>
            <person name="Peterson S.W."/>
        </authorList>
    </citation>
    <scope>NUCLEOTIDE SEQUENCE [LARGE SCALE GENOMIC DNA]</scope>
    <source>
        <strain evidence="4 5">ATCC BAA-1030</strain>
    </source>
</reference>
<feature type="transmembrane region" description="Helical" evidence="3">
    <location>
        <begin position="12"/>
        <end position="34"/>
    </location>
</feature>
<gene>
    <name evidence="4" type="ORF">SAMN02745116_00686</name>
</gene>
<organism evidence="4 5">
    <name type="scientific">Pilibacter termitis</name>
    <dbReference type="NCBI Taxonomy" id="263852"/>
    <lineage>
        <taxon>Bacteria</taxon>
        <taxon>Bacillati</taxon>
        <taxon>Bacillota</taxon>
        <taxon>Bacilli</taxon>
        <taxon>Lactobacillales</taxon>
        <taxon>Enterococcaceae</taxon>
        <taxon>Pilibacter</taxon>
    </lineage>
</organism>
<dbReference type="EMBL" id="FUXI01000006">
    <property type="protein sequence ID" value="SJZ54811.1"/>
    <property type="molecule type" value="Genomic_DNA"/>
</dbReference>